<proteinExistence type="inferred from homology"/>
<dbReference type="InterPro" id="IPR051980">
    <property type="entry name" value="WD_repeat_MORG1"/>
</dbReference>
<organism evidence="9">
    <name type="scientific">Timema californicum</name>
    <name type="common">California timema</name>
    <name type="synonym">Walking stick</name>
    <dbReference type="NCBI Taxonomy" id="61474"/>
    <lineage>
        <taxon>Eukaryota</taxon>
        <taxon>Metazoa</taxon>
        <taxon>Ecdysozoa</taxon>
        <taxon>Arthropoda</taxon>
        <taxon>Hexapoda</taxon>
        <taxon>Insecta</taxon>
        <taxon>Pterygota</taxon>
        <taxon>Neoptera</taxon>
        <taxon>Polyneoptera</taxon>
        <taxon>Phasmatodea</taxon>
        <taxon>Timematodea</taxon>
        <taxon>Timematoidea</taxon>
        <taxon>Timematidae</taxon>
        <taxon>Timema</taxon>
    </lineage>
</organism>
<evidence type="ECO:0000256" key="7">
    <source>
        <dbReference type="ARBA" id="ARBA00042222"/>
    </source>
</evidence>
<dbReference type="PANTHER" id="PTHR22842:SF3">
    <property type="entry name" value="WD REPEAT DOMAIN-CONTAINING PROTEIN 83"/>
    <property type="match status" value="1"/>
</dbReference>
<dbReference type="PRINTS" id="PR00320">
    <property type="entry name" value="GPROTEINBRPT"/>
</dbReference>
<keyword evidence="2" id="KW-0963">Cytoplasm</keyword>
<dbReference type="SMART" id="SM00320">
    <property type="entry name" value="WD40"/>
    <property type="match status" value="6"/>
</dbReference>
<protein>
    <recommendedName>
        <fullName evidence="6">WD repeat domain-containing protein 83</fullName>
    </recommendedName>
    <alternativeName>
        <fullName evidence="7">Mitogen-activated protein kinase organizer 1</fullName>
    </alternativeName>
</protein>
<evidence type="ECO:0000256" key="2">
    <source>
        <dbReference type="ARBA" id="ARBA00022490"/>
    </source>
</evidence>
<feature type="repeat" description="WD" evidence="8">
    <location>
        <begin position="49"/>
        <end position="84"/>
    </location>
</feature>
<dbReference type="Pfam" id="PF00400">
    <property type="entry name" value="WD40"/>
    <property type="match status" value="5"/>
</dbReference>
<reference evidence="9" key="1">
    <citation type="submission" date="2020-11" db="EMBL/GenBank/DDBJ databases">
        <authorList>
            <person name="Tran Van P."/>
        </authorList>
    </citation>
    <scope>NUCLEOTIDE SEQUENCE</scope>
</reference>
<dbReference type="SUPFAM" id="SSF50978">
    <property type="entry name" value="WD40 repeat-like"/>
    <property type="match status" value="1"/>
</dbReference>
<dbReference type="CDD" id="cd00200">
    <property type="entry name" value="WD40"/>
    <property type="match status" value="1"/>
</dbReference>
<name>A0A7R9PBQ2_TIMCA</name>
<dbReference type="GO" id="GO:0071013">
    <property type="term" value="C:catalytic step 2 spliceosome"/>
    <property type="evidence" value="ECO:0007669"/>
    <property type="project" value="TreeGrafter"/>
</dbReference>
<evidence type="ECO:0000313" key="9">
    <source>
        <dbReference type="EMBL" id="CAD7576978.1"/>
    </source>
</evidence>
<dbReference type="PROSITE" id="PS50294">
    <property type="entry name" value="WD_REPEATS_REGION"/>
    <property type="match status" value="2"/>
</dbReference>
<evidence type="ECO:0000256" key="4">
    <source>
        <dbReference type="ARBA" id="ARBA00022737"/>
    </source>
</evidence>
<dbReference type="PROSITE" id="PS00678">
    <property type="entry name" value="WD_REPEATS_1"/>
    <property type="match status" value="2"/>
</dbReference>
<keyword evidence="3 8" id="KW-0853">WD repeat</keyword>
<feature type="repeat" description="WD" evidence="8">
    <location>
        <begin position="7"/>
        <end position="48"/>
    </location>
</feature>
<evidence type="ECO:0000256" key="6">
    <source>
        <dbReference type="ARBA" id="ARBA00040453"/>
    </source>
</evidence>
<keyword evidence="4" id="KW-0677">Repeat</keyword>
<dbReference type="GO" id="GO:0005737">
    <property type="term" value="C:cytoplasm"/>
    <property type="evidence" value="ECO:0007669"/>
    <property type="project" value="UniProtKB-SubCell"/>
</dbReference>
<dbReference type="AlphaFoldDB" id="A0A7R9PBQ2"/>
<evidence type="ECO:0000256" key="8">
    <source>
        <dbReference type="PROSITE-ProRule" id="PRU00221"/>
    </source>
</evidence>
<dbReference type="PROSITE" id="PS50082">
    <property type="entry name" value="WD_REPEATS_2"/>
    <property type="match status" value="2"/>
</dbReference>
<dbReference type="Gene3D" id="2.130.10.10">
    <property type="entry name" value="YVTN repeat-like/Quinoprotein amine dehydrogenase"/>
    <property type="match status" value="1"/>
</dbReference>
<evidence type="ECO:0000256" key="3">
    <source>
        <dbReference type="ARBA" id="ARBA00022574"/>
    </source>
</evidence>
<dbReference type="InterPro" id="IPR036322">
    <property type="entry name" value="WD40_repeat_dom_sf"/>
</dbReference>
<evidence type="ECO:0000256" key="5">
    <source>
        <dbReference type="ARBA" id="ARBA00038145"/>
    </source>
</evidence>
<comment type="subcellular location">
    <subcellularLocation>
        <location evidence="1">Cytoplasm</location>
    </subcellularLocation>
</comment>
<dbReference type="InterPro" id="IPR020472">
    <property type="entry name" value="WD40_PAC1"/>
</dbReference>
<dbReference type="GO" id="GO:0000398">
    <property type="term" value="P:mRNA splicing, via spliceosome"/>
    <property type="evidence" value="ECO:0007669"/>
    <property type="project" value="TreeGrafter"/>
</dbReference>
<comment type="similarity">
    <text evidence="5">Belongs to the WD repeat MORG1 family.</text>
</comment>
<sequence length="374" mass="40527">MRLLNTYCGHGDEVLDARGSCDNSQIVSAGADKSVIIWDVITGQPVRRLRGHASRVTCVAFNEISTVAVSGSQDNTVMLWDVRSRKNDPIQVLKDAKDSVTTVVSTEREILSSSVDCRVRRYDIRVGELFTDFVGEPVTCASFTCDGQCIVTSCSDSTIKLLDKDTGELLGHYTGHDTGDFRIESCVDVSDGHILSGSTEGNIWCWDLVKEAVVHKMVHQPSAVVNSLSSHPTQPFLLSAAGLTIKLWGLPEEQTDDLANTLVVLSSTAEDEEIKVRISVGLNCGQVNLAPDDGQSGVFKQEKPPPVHPTVIRNSISPPSAVELNTTSALSNYATEVVHDYATSDQQILEQSAANIADDSTEIFPREEAAPRQV</sequence>
<evidence type="ECO:0000256" key="1">
    <source>
        <dbReference type="ARBA" id="ARBA00004496"/>
    </source>
</evidence>
<dbReference type="InterPro" id="IPR001680">
    <property type="entry name" value="WD40_rpt"/>
</dbReference>
<dbReference type="PANTHER" id="PTHR22842">
    <property type="entry name" value="WD40 REPEAT PROTEIN"/>
    <property type="match status" value="1"/>
</dbReference>
<dbReference type="InterPro" id="IPR019775">
    <property type="entry name" value="WD40_repeat_CS"/>
</dbReference>
<accession>A0A7R9PBQ2</accession>
<gene>
    <name evidence="9" type="ORF">TCMB3V08_LOCUS9538</name>
</gene>
<dbReference type="EMBL" id="OE184933">
    <property type="protein sequence ID" value="CAD7576978.1"/>
    <property type="molecule type" value="Genomic_DNA"/>
</dbReference>
<dbReference type="InterPro" id="IPR015943">
    <property type="entry name" value="WD40/YVTN_repeat-like_dom_sf"/>
</dbReference>